<name>A0A1M6YHC1_9RHOB</name>
<evidence type="ECO:0000313" key="2">
    <source>
        <dbReference type="EMBL" id="SHL17520.1"/>
    </source>
</evidence>
<feature type="transmembrane region" description="Helical" evidence="1">
    <location>
        <begin position="27"/>
        <end position="44"/>
    </location>
</feature>
<keyword evidence="1" id="KW-0472">Membrane</keyword>
<proteinExistence type="predicted"/>
<protein>
    <submittedName>
        <fullName evidence="2">Uncharacterized protein</fullName>
    </submittedName>
</protein>
<evidence type="ECO:0000256" key="1">
    <source>
        <dbReference type="SAM" id="Phobius"/>
    </source>
</evidence>
<keyword evidence="3" id="KW-1185">Reference proteome</keyword>
<keyword evidence="1" id="KW-0812">Transmembrane</keyword>
<dbReference type="RefSeq" id="WP_073033062.1">
    <property type="nucleotide sequence ID" value="NZ_BMLR01000001.1"/>
</dbReference>
<reference evidence="2 3" key="1">
    <citation type="submission" date="2016-11" db="EMBL/GenBank/DDBJ databases">
        <authorList>
            <person name="Jaros S."/>
            <person name="Januszkiewicz K."/>
            <person name="Wedrychowicz H."/>
        </authorList>
    </citation>
    <scope>NUCLEOTIDE SEQUENCE [LARGE SCALE GENOMIC DNA]</scope>
    <source>
        <strain evidence="2 3">DSM 29589</strain>
    </source>
</reference>
<gene>
    <name evidence="2" type="ORF">SAMN05444398_101858</name>
</gene>
<dbReference type="EMBL" id="FRBR01000001">
    <property type="protein sequence ID" value="SHL17520.1"/>
    <property type="molecule type" value="Genomic_DNA"/>
</dbReference>
<evidence type="ECO:0000313" key="3">
    <source>
        <dbReference type="Proteomes" id="UP000183974"/>
    </source>
</evidence>
<keyword evidence="1" id="KW-1133">Transmembrane helix</keyword>
<accession>A0A1M6YHC1</accession>
<sequence>MWIAALIVAIIFYYVLAIFTKQWGKQFIVAAVLGLIVAAFRYSSHLDMSQSIGFAPASPKHFRSPNCLCKSDLRRNRHVSDEKNES</sequence>
<organism evidence="2 3">
    <name type="scientific">Roseovarius pacificus</name>
    <dbReference type="NCBI Taxonomy" id="337701"/>
    <lineage>
        <taxon>Bacteria</taxon>
        <taxon>Pseudomonadati</taxon>
        <taxon>Pseudomonadota</taxon>
        <taxon>Alphaproteobacteria</taxon>
        <taxon>Rhodobacterales</taxon>
        <taxon>Roseobacteraceae</taxon>
        <taxon>Roseovarius</taxon>
    </lineage>
</organism>
<dbReference type="AlphaFoldDB" id="A0A1M6YHC1"/>
<dbReference type="Proteomes" id="UP000183974">
    <property type="component" value="Unassembled WGS sequence"/>
</dbReference>